<protein>
    <recommendedName>
        <fullName evidence="1">SCP2 domain-containing protein</fullName>
    </recommendedName>
</protein>
<dbReference type="Proteomes" id="UP000607311">
    <property type="component" value="Unassembled WGS sequence"/>
</dbReference>
<feature type="domain" description="SCP2" evidence="1">
    <location>
        <begin position="28"/>
        <end position="115"/>
    </location>
</feature>
<dbReference type="InterPro" id="IPR003033">
    <property type="entry name" value="SCP2_sterol-bd_dom"/>
</dbReference>
<evidence type="ECO:0000313" key="3">
    <source>
        <dbReference type="Proteomes" id="UP000607311"/>
    </source>
</evidence>
<proteinExistence type="predicted"/>
<organism evidence="2 3">
    <name type="scientific">Micromonospora sediminimaris</name>
    <dbReference type="NCBI Taxonomy" id="547162"/>
    <lineage>
        <taxon>Bacteria</taxon>
        <taxon>Bacillati</taxon>
        <taxon>Actinomycetota</taxon>
        <taxon>Actinomycetes</taxon>
        <taxon>Micromonosporales</taxon>
        <taxon>Micromonosporaceae</taxon>
        <taxon>Micromonospora</taxon>
    </lineage>
</organism>
<evidence type="ECO:0000313" key="2">
    <source>
        <dbReference type="EMBL" id="GIJ36607.1"/>
    </source>
</evidence>
<dbReference type="EMBL" id="BOPD01000057">
    <property type="protein sequence ID" value="GIJ36607.1"/>
    <property type="molecule type" value="Genomic_DNA"/>
</dbReference>
<dbReference type="AlphaFoldDB" id="A0A9W5UW47"/>
<dbReference type="Gene3D" id="3.30.1050.10">
    <property type="entry name" value="SCP2 sterol-binding domain"/>
    <property type="match status" value="1"/>
</dbReference>
<dbReference type="Pfam" id="PF02036">
    <property type="entry name" value="SCP2"/>
    <property type="match status" value="1"/>
</dbReference>
<keyword evidence="3" id="KW-1185">Reference proteome</keyword>
<reference evidence="2" key="1">
    <citation type="submission" date="2021-01" db="EMBL/GenBank/DDBJ databases">
        <title>Whole genome shotgun sequence of Verrucosispora sediminis NBRC 107745.</title>
        <authorList>
            <person name="Komaki H."/>
            <person name="Tamura T."/>
        </authorList>
    </citation>
    <scope>NUCLEOTIDE SEQUENCE</scope>
    <source>
        <strain evidence="2">NBRC 107745</strain>
    </source>
</reference>
<name>A0A9W5UW47_9ACTN</name>
<comment type="caution">
    <text evidence="2">The sequence shown here is derived from an EMBL/GenBank/DDBJ whole genome shotgun (WGS) entry which is preliminary data.</text>
</comment>
<dbReference type="RefSeq" id="WP_093401838.1">
    <property type="nucleotide sequence ID" value="NZ_BOPD01000057.1"/>
</dbReference>
<evidence type="ECO:0000259" key="1">
    <source>
        <dbReference type="Pfam" id="PF02036"/>
    </source>
</evidence>
<dbReference type="InterPro" id="IPR036527">
    <property type="entry name" value="SCP2_sterol-bd_dom_sf"/>
</dbReference>
<dbReference type="OrthoDB" id="3392429at2"/>
<sequence length="135" mass="14967">MGDQLADALQMLERGKSRTVKSIPPEPTGTVRLDVTESAGTVVKQWFVTLESGTARVRRPNSETPRPEPDAVLRTDNETFDRLVRGEERFVPLFFRNALVIEGHLGLVHMLATVLFAGPPTGHHPRDFVHEEAGS</sequence>
<dbReference type="SUPFAM" id="SSF55718">
    <property type="entry name" value="SCP-like"/>
    <property type="match status" value="1"/>
</dbReference>
<accession>A0A9W5UW47</accession>
<gene>
    <name evidence="2" type="ORF">Vse01_57550</name>
</gene>